<keyword evidence="8" id="KW-0547">Nucleotide-binding</keyword>
<dbReference type="CDD" id="cd00071">
    <property type="entry name" value="GMPK"/>
    <property type="match status" value="1"/>
</dbReference>
<keyword evidence="6" id="KW-0963">Cytoplasm</keyword>
<evidence type="ECO:0000256" key="12">
    <source>
        <dbReference type="ARBA" id="ARBA00048594"/>
    </source>
</evidence>
<name>A0A644UA85_9ZZZZ</name>
<dbReference type="PANTHER" id="PTHR23117:SF13">
    <property type="entry name" value="GUANYLATE KINASE"/>
    <property type="match status" value="1"/>
</dbReference>
<comment type="function">
    <text evidence="1">Essential for recycling GMP and indirectly, cGMP.</text>
</comment>
<dbReference type="Gene3D" id="3.40.50.300">
    <property type="entry name" value="P-loop containing nucleotide triphosphate hydrolases"/>
    <property type="match status" value="1"/>
</dbReference>
<evidence type="ECO:0000256" key="11">
    <source>
        <dbReference type="ARBA" id="ARBA00030128"/>
    </source>
</evidence>
<dbReference type="InterPro" id="IPR008145">
    <property type="entry name" value="GK/Ca_channel_bsu"/>
</dbReference>
<evidence type="ECO:0000256" key="3">
    <source>
        <dbReference type="ARBA" id="ARBA00005790"/>
    </source>
</evidence>
<keyword evidence="9 14" id="KW-0418">Kinase</keyword>
<organism evidence="14">
    <name type="scientific">bioreactor metagenome</name>
    <dbReference type="NCBI Taxonomy" id="1076179"/>
    <lineage>
        <taxon>unclassified sequences</taxon>
        <taxon>metagenomes</taxon>
        <taxon>ecological metagenomes</taxon>
    </lineage>
</organism>
<comment type="caution">
    <text evidence="14">The sequence shown here is derived from an EMBL/GenBank/DDBJ whole genome shotgun (WGS) entry which is preliminary data.</text>
</comment>
<feature type="domain" description="Guanylate kinase-like" evidence="13">
    <location>
        <begin position="9"/>
        <end position="189"/>
    </location>
</feature>
<dbReference type="PROSITE" id="PS00856">
    <property type="entry name" value="GUANYLATE_KINASE_1"/>
    <property type="match status" value="1"/>
</dbReference>
<comment type="catalytic activity">
    <reaction evidence="12">
        <text>GMP + ATP = GDP + ADP</text>
        <dbReference type="Rhea" id="RHEA:20780"/>
        <dbReference type="ChEBI" id="CHEBI:30616"/>
        <dbReference type="ChEBI" id="CHEBI:58115"/>
        <dbReference type="ChEBI" id="CHEBI:58189"/>
        <dbReference type="ChEBI" id="CHEBI:456216"/>
        <dbReference type="EC" id="2.7.4.8"/>
    </reaction>
</comment>
<evidence type="ECO:0000256" key="2">
    <source>
        <dbReference type="ARBA" id="ARBA00004496"/>
    </source>
</evidence>
<dbReference type="AlphaFoldDB" id="A0A644UA85"/>
<evidence type="ECO:0000256" key="8">
    <source>
        <dbReference type="ARBA" id="ARBA00022741"/>
    </source>
</evidence>
<dbReference type="InterPro" id="IPR027417">
    <property type="entry name" value="P-loop_NTPase"/>
</dbReference>
<evidence type="ECO:0000256" key="7">
    <source>
        <dbReference type="ARBA" id="ARBA00022679"/>
    </source>
</evidence>
<comment type="similarity">
    <text evidence="3">Belongs to the guanylate kinase family.</text>
</comment>
<sequence>MDKSKKTEGKLIIVSAPSGAGKTTIVRFLLSSGLNLGFSVSATSRQIRPNEIDGIDYFFITPEAFRKKIEEGDLLEWQEVYEGNFYGTLKSQVNFLLDQGKNIIFDVDVVGGLNIKKHFSDRALSVFVSPPSPEELENRLRSRKTDSVETIKKRMEKARWELGFAPRFDYILVNNDLETAKNEILKVVSEFLKPKY</sequence>
<keyword evidence="10" id="KW-0067">ATP-binding</keyword>
<reference evidence="14" key="1">
    <citation type="submission" date="2019-08" db="EMBL/GenBank/DDBJ databases">
        <authorList>
            <person name="Kucharzyk K."/>
            <person name="Murdoch R.W."/>
            <person name="Higgins S."/>
            <person name="Loffler F."/>
        </authorList>
    </citation>
    <scope>NUCLEOTIDE SEQUENCE</scope>
</reference>
<comment type="subcellular location">
    <subcellularLocation>
        <location evidence="2">Cytoplasm</location>
    </subcellularLocation>
</comment>
<dbReference type="EMBL" id="VSSQ01000091">
    <property type="protein sequence ID" value="MPL75722.1"/>
    <property type="molecule type" value="Genomic_DNA"/>
</dbReference>
<dbReference type="EC" id="2.7.4.8" evidence="4"/>
<evidence type="ECO:0000313" key="14">
    <source>
        <dbReference type="EMBL" id="MPL75722.1"/>
    </source>
</evidence>
<evidence type="ECO:0000256" key="6">
    <source>
        <dbReference type="ARBA" id="ARBA00022490"/>
    </source>
</evidence>
<evidence type="ECO:0000256" key="10">
    <source>
        <dbReference type="ARBA" id="ARBA00022840"/>
    </source>
</evidence>
<keyword evidence="7 14" id="KW-0808">Transferase</keyword>
<dbReference type="GO" id="GO:0005524">
    <property type="term" value="F:ATP binding"/>
    <property type="evidence" value="ECO:0007669"/>
    <property type="project" value="UniProtKB-KW"/>
</dbReference>
<dbReference type="SUPFAM" id="SSF52540">
    <property type="entry name" value="P-loop containing nucleoside triphosphate hydrolases"/>
    <property type="match status" value="1"/>
</dbReference>
<dbReference type="SMART" id="SM00072">
    <property type="entry name" value="GuKc"/>
    <property type="match status" value="1"/>
</dbReference>
<evidence type="ECO:0000256" key="9">
    <source>
        <dbReference type="ARBA" id="ARBA00022777"/>
    </source>
</evidence>
<dbReference type="FunFam" id="3.30.63.10:FF:000005">
    <property type="entry name" value="Guanylate kinase"/>
    <property type="match status" value="1"/>
</dbReference>
<evidence type="ECO:0000256" key="4">
    <source>
        <dbReference type="ARBA" id="ARBA00012961"/>
    </source>
</evidence>
<dbReference type="InterPro" id="IPR008144">
    <property type="entry name" value="Guanylate_kin-like_dom"/>
</dbReference>
<dbReference type="HAMAP" id="MF_00328">
    <property type="entry name" value="Guanylate_kinase"/>
    <property type="match status" value="1"/>
</dbReference>
<dbReference type="GO" id="GO:0005829">
    <property type="term" value="C:cytosol"/>
    <property type="evidence" value="ECO:0007669"/>
    <property type="project" value="TreeGrafter"/>
</dbReference>
<dbReference type="GO" id="GO:0004385">
    <property type="term" value="F:GMP kinase activity"/>
    <property type="evidence" value="ECO:0007669"/>
    <property type="project" value="UniProtKB-EC"/>
</dbReference>
<evidence type="ECO:0000256" key="1">
    <source>
        <dbReference type="ARBA" id="ARBA00003531"/>
    </source>
</evidence>
<dbReference type="PANTHER" id="PTHR23117">
    <property type="entry name" value="GUANYLATE KINASE-RELATED"/>
    <property type="match status" value="1"/>
</dbReference>
<proteinExistence type="inferred from homology"/>
<evidence type="ECO:0000259" key="13">
    <source>
        <dbReference type="PROSITE" id="PS50052"/>
    </source>
</evidence>
<accession>A0A644UA85</accession>
<dbReference type="NCBIfam" id="TIGR03263">
    <property type="entry name" value="guanyl_kin"/>
    <property type="match status" value="1"/>
</dbReference>
<dbReference type="InterPro" id="IPR017665">
    <property type="entry name" value="Guanylate_kinase"/>
</dbReference>
<dbReference type="Gene3D" id="3.30.63.10">
    <property type="entry name" value="Guanylate Kinase phosphate binding domain"/>
    <property type="match status" value="1"/>
</dbReference>
<dbReference type="Pfam" id="PF00625">
    <property type="entry name" value="Guanylate_kin"/>
    <property type="match status" value="1"/>
</dbReference>
<protein>
    <recommendedName>
        <fullName evidence="5">Guanylate kinase</fullName>
        <ecNumber evidence="4">2.7.4.8</ecNumber>
    </recommendedName>
    <alternativeName>
        <fullName evidence="11">GMP kinase</fullName>
    </alternativeName>
</protein>
<gene>
    <name evidence="14" type="primary">gmk_8</name>
    <name evidence="14" type="ORF">SDC9_21553</name>
</gene>
<dbReference type="PROSITE" id="PS50052">
    <property type="entry name" value="GUANYLATE_KINASE_2"/>
    <property type="match status" value="1"/>
</dbReference>
<evidence type="ECO:0000256" key="5">
    <source>
        <dbReference type="ARBA" id="ARBA00016296"/>
    </source>
</evidence>
<dbReference type="InterPro" id="IPR020590">
    <property type="entry name" value="Guanylate_kinase_CS"/>
</dbReference>